<feature type="domain" description="AMP-binding enzyme C-terminal" evidence="2">
    <location>
        <begin position="486"/>
        <end position="559"/>
    </location>
</feature>
<dbReference type="Proteomes" id="UP000000365">
    <property type="component" value="Chromosome"/>
</dbReference>
<dbReference type="InterPro" id="IPR020845">
    <property type="entry name" value="AMP-binding_CS"/>
</dbReference>
<dbReference type="STRING" id="410358.Mlab_1230"/>
<dbReference type="InterPro" id="IPR050237">
    <property type="entry name" value="ATP-dep_AMP-bd_enzyme"/>
</dbReference>
<evidence type="ECO:0000313" key="3">
    <source>
        <dbReference type="EMBL" id="ABN07399.1"/>
    </source>
</evidence>
<dbReference type="PANTHER" id="PTHR43767:SF1">
    <property type="entry name" value="NONRIBOSOMAL PEPTIDE SYNTHASE PES1 (EUROFUNG)-RELATED"/>
    <property type="match status" value="1"/>
</dbReference>
<name>A2SSU3_METLZ</name>
<feature type="domain" description="AMP-dependent synthetase/ligase" evidence="1">
    <location>
        <begin position="46"/>
        <end position="430"/>
    </location>
</feature>
<sequence length="571" mass="63270">MLSFICIWFMNARIYRNDSITKLEYTNETKRSLYTMLTYGGTHAGPQAIAIQYYNNYISYRSLMEQVHACAAGLMQHGVKKGDFVTIFLPNIPQSVIAAYAVNRIGAVCNLVHPLSTKDELRYAVELTESRIVLTFEINEEHCSGLDVEVIRCKTPTYFPAGIKGRIMKTVYNRSVRHAKQTTGRSSEWDALLEEGREFLKTASLPPHDVRAEDTAVIMYTGGTTGPSKGVMLSNTSANYLATQLLYDYVDGKPHIGDGFLAVLPIFHAFGLTVCIHTPLSSGMRVALCPRFDAKECAKLIVEEKMAFLCGVPAMYERMYPHLKGKDLSCVKHLVCGGDRVSPELAYRYNDILGKEKGGAEFRPGYGLTEAGGACVITGVHYSTLKEGGVGVPLAGTEICVVAPGTTDVLPNTEEGELCMIGPAIMTGYYKNPEETAAVLRMHDDGRIWLHTGDIVSIGEGNNINFRCRYKRLVKVNGYNVYPLMIEAVMEKCPIISQSCAMGIPWKTDTRIKLYVTLKEKMDPEAAIKDIIAFAKANLNHWSVPVSISILEAMPLTKMNKTDYKALEKQE</sequence>
<dbReference type="AlphaFoldDB" id="A2SSU3"/>
<dbReference type="PANTHER" id="PTHR43767">
    <property type="entry name" value="LONG-CHAIN-FATTY-ACID--COA LIGASE"/>
    <property type="match status" value="1"/>
</dbReference>
<dbReference type="KEGG" id="mla:Mlab_1230"/>
<dbReference type="InterPro" id="IPR025110">
    <property type="entry name" value="AMP-bd_C"/>
</dbReference>
<dbReference type="HOGENOM" id="CLU_000022_59_9_2"/>
<dbReference type="InterPro" id="IPR042099">
    <property type="entry name" value="ANL_N_sf"/>
</dbReference>
<protein>
    <submittedName>
        <fullName evidence="3">AMP-dependent synthetase and ligase</fullName>
    </submittedName>
</protein>
<dbReference type="SUPFAM" id="SSF56801">
    <property type="entry name" value="Acetyl-CoA synthetase-like"/>
    <property type="match status" value="1"/>
</dbReference>
<dbReference type="Gene3D" id="3.40.50.12780">
    <property type="entry name" value="N-terminal domain of ligase-like"/>
    <property type="match status" value="1"/>
</dbReference>
<dbReference type="InterPro" id="IPR045851">
    <property type="entry name" value="AMP-bd_C_sf"/>
</dbReference>
<dbReference type="Gene3D" id="3.30.300.30">
    <property type="match status" value="1"/>
</dbReference>
<evidence type="ECO:0000259" key="1">
    <source>
        <dbReference type="Pfam" id="PF00501"/>
    </source>
</evidence>
<dbReference type="EMBL" id="CP000559">
    <property type="protein sequence ID" value="ABN07399.1"/>
    <property type="molecule type" value="Genomic_DNA"/>
</dbReference>
<dbReference type="Pfam" id="PF00501">
    <property type="entry name" value="AMP-binding"/>
    <property type="match status" value="1"/>
</dbReference>
<dbReference type="Pfam" id="PF13193">
    <property type="entry name" value="AMP-binding_C"/>
    <property type="match status" value="1"/>
</dbReference>
<organism evidence="3 4">
    <name type="scientific">Methanocorpusculum labreanum (strain ATCC 43576 / DSM 4855 / Z)</name>
    <dbReference type="NCBI Taxonomy" id="410358"/>
    <lineage>
        <taxon>Archaea</taxon>
        <taxon>Methanobacteriati</taxon>
        <taxon>Methanobacteriota</taxon>
        <taxon>Stenosarchaea group</taxon>
        <taxon>Methanomicrobia</taxon>
        <taxon>Methanomicrobiales</taxon>
        <taxon>Methanocorpusculaceae</taxon>
        <taxon>Methanocorpusculum</taxon>
    </lineage>
</organism>
<keyword evidence="3" id="KW-0436">Ligase</keyword>
<gene>
    <name evidence="3" type="ordered locus">Mlab_1230</name>
</gene>
<dbReference type="PROSITE" id="PS00455">
    <property type="entry name" value="AMP_BINDING"/>
    <property type="match status" value="1"/>
</dbReference>
<evidence type="ECO:0000259" key="2">
    <source>
        <dbReference type="Pfam" id="PF13193"/>
    </source>
</evidence>
<dbReference type="eggNOG" id="arCOG00856">
    <property type="taxonomic scope" value="Archaea"/>
</dbReference>
<keyword evidence="4" id="KW-1185">Reference proteome</keyword>
<reference evidence="3 4" key="1">
    <citation type="journal article" date="2009" name="Stand. Genomic Sci.">
        <title>Complete genome sequence of Methanocorpusculum labreanum type strain Z.</title>
        <authorList>
            <person name="Anderson I.J."/>
            <person name="Sieprawska-Lupa M."/>
            <person name="Goltsman E."/>
            <person name="Lapidus A."/>
            <person name="Copeland A."/>
            <person name="Glavina Del Rio T."/>
            <person name="Tice H."/>
            <person name="Dalin E."/>
            <person name="Barry K."/>
            <person name="Pitluck S."/>
            <person name="Hauser L."/>
            <person name="Land M."/>
            <person name="Lucas S."/>
            <person name="Richardson P."/>
            <person name="Whitman W.B."/>
            <person name="Kyrpides N.C."/>
        </authorList>
    </citation>
    <scope>NUCLEOTIDE SEQUENCE [LARGE SCALE GENOMIC DNA]</scope>
    <source>
        <strain evidence="4">ATCC 43576 / DSM 4855 / Z</strain>
    </source>
</reference>
<accession>A2SSU3</accession>
<proteinExistence type="predicted"/>
<evidence type="ECO:0000313" key="4">
    <source>
        <dbReference type="Proteomes" id="UP000000365"/>
    </source>
</evidence>
<dbReference type="InterPro" id="IPR000873">
    <property type="entry name" value="AMP-dep_synth/lig_dom"/>
</dbReference>
<dbReference type="GO" id="GO:0016878">
    <property type="term" value="F:acid-thiol ligase activity"/>
    <property type="evidence" value="ECO:0007669"/>
    <property type="project" value="UniProtKB-ARBA"/>
</dbReference>